<dbReference type="InterPro" id="IPR015956">
    <property type="entry name" value="Peniciliin-bd_prot_C_sf"/>
</dbReference>
<accession>A0A1B1YFQ5</accession>
<dbReference type="Pfam" id="PF07943">
    <property type="entry name" value="PBP5_C"/>
    <property type="match status" value="1"/>
</dbReference>
<dbReference type="SMART" id="SM00936">
    <property type="entry name" value="PBP5_C"/>
    <property type="match status" value="1"/>
</dbReference>
<keyword evidence="6" id="KW-0645">Protease</keyword>
<evidence type="ECO:0000256" key="14">
    <source>
        <dbReference type="PIRSR" id="PIRSR618044-2"/>
    </source>
</evidence>
<dbReference type="GO" id="GO:0009252">
    <property type="term" value="P:peptidoglycan biosynthetic process"/>
    <property type="evidence" value="ECO:0007669"/>
    <property type="project" value="UniProtKB-UniPathway"/>
</dbReference>
<dbReference type="Pfam" id="PF00768">
    <property type="entry name" value="Peptidase_S11"/>
    <property type="match status" value="1"/>
</dbReference>
<evidence type="ECO:0000256" key="13">
    <source>
        <dbReference type="PIRSR" id="PIRSR618044-1"/>
    </source>
</evidence>
<evidence type="ECO:0000256" key="9">
    <source>
        <dbReference type="ARBA" id="ARBA00022960"/>
    </source>
</evidence>
<reference evidence="18 19" key="1">
    <citation type="submission" date="2016-02" db="EMBL/GenBank/DDBJ databases">
        <title>Comparison of Clostridium stercorarium subspecies using comparative genomics and transcriptomics.</title>
        <authorList>
            <person name="Schellenberg J."/>
            <person name="Thallinger G."/>
            <person name="Levin D.B."/>
            <person name="Zhang X."/>
            <person name="Alvare G."/>
            <person name="Fristensky B."/>
            <person name="Sparling R."/>
        </authorList>
    </citation>
    <scope>NUCLEOTIDE SEQUENCE [LARGE SCALE GENOMIC DNA]</scope>
    <source>
        <strain evidence="18 19">DSM 2910</strain>
    </source>
</reference>
<evidence type="ECO:0000256" key="1">
    <source>
        <dbReference type="ARBA" id="ARBA00003217"/>
    </source>
</evidence>
<feature type="domain" description="Peptidase S11 D-Ala-D-Ala carboxypeptidase A C-terminal" evidence="17">
    <location>
        <begin position="298"/>
        <end position="388"/>
    </location>
</feature>
<dbReference type="UniPathway" id="UPA00219"/>
<dbReference type="PANTHER" id="PTHR21581:SF6">
    <property type="entry name" value="TRAFFICKING PROTEIN PARTICLE COMPLEX SUBUNIT 12"/>
    <property type="match status" value="1"/>
</dbReference>
<evidence type="ECO:0000256" key="16">
    <source>
        <dbReference type="SAM" id="SignalP"/>
    </source>
</evidence>
<comment type="catalytic activity">
    <reaction evidence="12">
        <text>Preferential cleavage: (Ac)2-L-Lys-D-Ala-|-D-Ala. Also transpeptidation of peptidyl-alanyl moieties that are N-acyl substituents of D-alanine.</text>
        <dbReference type="EC" id="3.4.16.4"/>
    </reaction>
</comment>
<dbReference type="GO" id="GO:0009002">
    <property type="term" value="F:serine-type D-Ala-D-Ala carboxypeptidase activity"/>
    <property type="evidence" value="ECO:0007669"/>
    <property type="project" value="UniProtKB-EC"/>
</dbReference>
<sequence length="408" mass="44978">MIKKAVVWVLLFALLLVPANPGVFAVEEETGLQNENRPLTGNENAPLLENIPFEIKAKSALLMCANTGEIIFEMNSDERRPIASITKIMTMLLVMEAIAQNKISLNDVVVVSEHAAGMGGSQVYLAPGEEFTVHDLLKAVAVHSANDASVALAEHVAGSEGVFVSMMNEKAKELGMINTNFLDCSGLTDEGHYSTARDIAIMSRELITKYPQIIEYTTIKHDTFRNGTFDLDNTNHLIGKYRGITGLKTGFTDAAGYCLAATASRDGLDLISVILGAESMSLRFSETTKILDYGFSNYEILKIERKDAIAGNVNVKKGLTLTVPVAYEDNKSVLLKRGQRDKVKEEIRLPEYINAPVSIGDRAGEMVLLLENKEILNIPLVATEEVEKATWIKLFLRLMVHWFSLARR</sequence>
<evidence type="ECO:0000256" key="4">
    <source>
        <dbReference type="ARBA" id="ARBA00012448"/>
    </source>
</evidence>
<dbReference type="OrthoDB" id="9791132at2"/>
<evidence type="ECO:0000256" key="10">
    <source>
        <dbReference type="ARBA" id="ARBA00022984"/>
    </source>
</evidence>
<evidence type="ECO:0000256" key="5">
    <source>
        <dbReference type="ARBA" id="ARBA00022645"/>
    </source>
</evidence>
<proteinExistence type="inferred from homology"/>
<name>A0A1B1YFQ5_THEST</name>
<dbReference type="GO" id="GO:0071555">
    <property type="term" value="P:cell wall organization"/>
    <property type="evidence" value="ECO:0007669"/>
    <property type="project" value="UniProtKB-KW"/>
</dbReference>
<protein>
    <recommendedName>
        <fullName evidence="4">serine-type D-Ala-D-Ala carboxypeptidase</fullName>
        <ecNumber evidence="4">3.4.16.4</ecNumber>
    </recommendedName>
</protein>
<dbReference type="AlphaFoldDB" id="A0A1B1YFQ5"/>
<dbReference type="Gene3D" id="3.40.710.10">
    <property type="entry name" value="DD-peptidase/beta-lactamase superfamily"/>
    <property type="match status" value="1"/>
</dbReference>
<keyword evidence="5 18" id="KW-0121">Carboxypeptidase</keyword>
<evidence type="ECO:0000256" key="15">
    <source>
        <dbReference type="RuleBase" id="RU004016"/>
    </source>
</evidence>
<keyword evidence="8" id="KW-0378">Hydrolase</keyword>
<keyword evidence="9" id="KW-0133">Cell shape</keyword>
<evidence type="ECO:0000256" key="11">
    <source>
        <dbReference type="ARBA" id="ARBA00023316"/>
    </source>
</evidence>
<evidence type="ECO:0000256" key="8">
    <source>
        <dbReference type="ARBA" id="ARBA00022801"/>
    </source>
</evidence>
<dbReference type="Proteomes" id="UP000092971">
    <property type="component" value="Chromosome"/>
</dbReference>
<evidence type="ECO:0000313" key="19">
    <source>
        <dbReference type="Proteomes" id="UP000092971"/>
    </source>
</evidence>
<comment type="pathway">
    <text evidence="2">Cell wall biogenesis; peptidoglycan biosynthesis.</text>
</comment>
<evidence type="ECO:0000256" key="12">
    <source>
        <dbReference type="ARBA" id="ARBA00034000"/>
    </source>
</evidence>
<dbReference type="PANTHER" id="PTHR21581">
    <property type="entry name" value="D-ALANYL-D-ALANINE CARBOXYPEPTIDASE"/>
    <property type="match status" value="1"/>
</dbReference>
<dbReference type="InterPro" id="IPR001967">
    <property type="entry name" value="Peptidase_S11_N"/>
</dbReference>
<dbReference type="InterPro" id="IPR012907">
    <property type="entry name" value="Peptidase_S11_C"/>
</dbReference>
<evidence type="ECO:0000256" key="6">
    <source>
        <dbReference type="ARBA" id="ARBA00022670"/>
    </source>
</evidence>
<dbReference type="PRINTS" id="PR00725">
    <property type="entry name" value="DADACBPTASE1"/>
</dbReference>
<evidence type="ECO:0000259" key="17">
    <source>
        <dbReference type="SMART" id="SM00936"/>
    </source>
</evidence>
<dbReference type="SUPFAM" id="SSF69189">
    <property type="entry name" value="Penicillin-binding protein associated domain"/>
    <property type="match status" value="1"/>
</dbReference>
<dbReference type="GO" id="GO:0008360">
    <property type="term" value="P:regulation of cell shape"/>
    <property type="evidence" value="ECO:0007669"/>
    <property type="project" value="UniProtKB-KW"/>
</dbReference>
<feature type="signal peptide" evidence="16">
    <location>
        <begin position="1"/>
        <end position="25"/>
    </location>
</feature>
<keyword evidence="11" id="KW-0961">Cell wall biogenesis/degradation</keyword>
<feature type="binding site" evidence="14">
    <location>
        <position position="248"/>
    </location>
    <ligand>
        <name>substrate</name>
    </ligand>
</feature>
<dbReference type="Gene3D" id="2.60.410.10">
    <property type="entry name" value="D-Ala-D-Ala carboxypeptidase, C-terminal domain"/>
    <property type="match status" value="1"/>
</dbReference>
<comment type="function">
    <text evidence="1">Removes C-terminal D-alanyl residues from sugar-peptide cell wall precursors.</text>
</comment>
<dbReference type="RefSeq" id="WP_015360004.1">
    <property type="nucleotide sequence ID" value="NZ_CP014672.1"/>
</dbReference>
<evidence type="ECO:0000313" key="18">
    <source>
        <dbReference type="EMBL" id="ANW99588.1"/>
    </source>
</evidence>
<dbReference type="EC" id="3.4.16.4" evidence="4"/>
<evidence type="ECO:0000256" key="7">
    <source>
        <dbReference type="ARBA" id="ARBA00022729"/>
    </source>
</evidence>
<comment type="similarity">
    <text evidence="3 15">Belongs to the peptidase S11 family.</text>
</comment>
<feature type="active site" description="Proton acceptor" evidence="13">
    <location>
        <position position="87"/>
    </location>
</feature>
<dbReference type="EMBL" id="CP014672">
    <property type="protein sequence ID" value="ANW99588.1"/>
    <property type="molecule type" value="Genomic_DNA"/>
</dbReference>
<organism evidence="18 19">
    <name type="scientific">Thermoclostridium stercorarium subsp. thermolacticum DSM 2910</name>
    <dbReference type="NCBI Taxonomy" id="1121336"/>
    <lineage>
        <taxon>Bacteria</taxon>
        <taxon>Bacillati</taxon>
        <taxon>Bacillota</taxon>
        <taxon>Clostridia</taxon>
        <taxon>Eubacteriales</taxon>
        <taxon>Oscillospiraceae</taxon>
        <taxon>Thermoclostridium</taxon>
    </lineage>
</organism>
<feature type="chain" id="PRO_5008532759" description="serine-type D-Ala-D-Ala carboxypeptidase" evidence="16">
    <location>
        <begin position="26"/>
        <end position="408"/>
    </location>
</feature>
<feature type="active site" evidence="13">
    <location>
        <position position="144"/>
    </location>
</feature>
<gene>
    <name evidence="18" type="ORF">CSTERTH_11370</name>
</gene>
<evidence type="ECO:0000256" key="3">
    <source>
        <dbReference type="ARBA" id="ARBA00007164"/>
    </source>
</evidence>
<feature type="active site" description="Acyl-ester intermediate" evidence="13">
    <location>
        <position position="84"/>
    </location>
</feature>
<dbReference type="InterPro" id="IPR037167">
    <property type="entry name" value="Peptidase_S11_C_sf"/>
</dbReference>
<keyword evidence="7 16" id="KW-0732">Signal</keyword>
<evidence type="ECO:0000256" key="2">
    <source>
        <dbReference type="ARBA" id="ARBA00004752"/>
    </source>
</evidence>
<keyword evidence="10" id="KW-0573">Peptidoglycan synthesis</keyword>
<dbReference type="InterPro" id="IPR012338">
    <property type="entry name" value="Beta-lactam/transpept-like"/>
</dbReference>
<dbReference type="GO" id="GO:0006508">
    <property type="term" value="P:proteolysis"/>
    <property type="evidence" value="ECO:0007669"/>
    <property type="project" value="UniProtKB-KW"/>
</dbReference>
<dbReference type="SUPFAM" id="SSF56601">
    <property type="entry name" value="beta-lactamase/transpeptidase-like"/>
    <property type="match status" value="1"/>
</dbReference>
<dbReference type="InterPro" id="IPR018044">
    <property type="entry name" value="Peptidase_S11"/>
</dbReference>